<evidence type="ECO:0000313" key="2">
    <source>
        <dbReference type="Proteomes" id="UP000182771"/>
    </source>
</evidence>
<evidence type="ECO:0008006" key="3">
    <source>
        <dbReference type="Google" id="ProtNLM"/>
    </source>
</evidence>
<dbReference type="EMBL" id="FNND01000006">
    <property type="protein sequence ID" value="SDX00476.1"/>
    <property type="molecule type" value="Genomic_DNA"/>
</dbReference>
<dbReference type="GeneID" id="85018211"/>
<dbReference type="AlphaFoldDB" id="A0A1H2Y5S8"/>
<name>A0A1H2Y5S8_9FLAO</name>
<dbReference type="InterPro" id="IPR015068">
    <property type="entry name" value="DUF1877"/>
</dbReference>
<reference evidence="1 2" key="1">
    <citation type="submission" date="2016-10" db="EMBL/GenBank/DDBJ databases">
        <authorList>
            <person name="Varghese N."/>
            <person name="Submissions S."/>
        </authorList>
    </citation>
    <scope>NUCLEOTIDE SEQUENCE [LARGE SCALE GENOMIC DNA]</scope>
    <source>
        <strain evidence="1 2">DSM 11449</strain>
    </source>
</reference>
<dbReference type="RefSeq" id="WP_016419257.1">
    <property type="nucleotide sequence ID" value="NZ_FNND01000006.1"/>
</dbReference>
<proteinExistence type="predicted"/>
<keyword evidence="2" id="KW-1185">Reference proteome</keyword>
<accession>A0A1H2Y5S8</accession>
<organism evidence="1 2">
    <name type="scientific">Capnocytophaga granulosa</name>
    <dbReference type="NCBI Taxonomy" id="45242"/>
    <lineage>
        <taxon>Bacteria</taxon>
        <taxon>Pseudomonadati</taxon>
        <taxon>Bacteroidota</taxon>
        <taxon>Flavobacteriia</taxon>
        <taxon>Flavobacteriales</taxon>
        <taxon>Flavobacteriaceae</taxon>
        <taxon>Capnocytophaga</taxon>
    </lineage>
</organism>
<comment type="caution">
    <text evidence="1">The sequence shown here is derived from an EMBL/GenBank/DDBJ whole genome shotgun (WGS) entry which is preliminary data.</text>
</comment>
<protein>
    <recommendedName>
        <fullName evidence="3">DUF1877 domain-containing protein</fullName>
    </recommendedName>
</protein>
<dbReference type="SUPFAM" id="SSF111069">
    <property type="entry name" value="Hypothetical protein yfbM"/>
    <property type="match status" value="1"/>
</dbReference>
<dbReference type="Pfam" id="PF08974">
    <property type="entry name" value="DUF1877"/>
    <property type="match status" value="1"/>
</dbReference>
<evidence type="ECO:0000313" key="1">
    <source>
        <dbReference type="EMBL" id="SDX00476.1"/>
    </source>
</evidence>
<dbReference type="Proteomes" id="UP000182771">
    <property type="component" value="Unassembled WGS sequence"/>
</dbReference>
<gene>
    <name evidence="1" type="ORF">SAMN05444420_106119</name>
</gene>
<dbReference type="OrthoDB" id="1821531at2"/>
<dbReference type="Gene3D" id="3.40.1760.10">
    <property type="entry name" value="YfbM-like super family"/>
    <property type="match status" value="1"/>
</dbReference>
<sequence length="163" mass="19090">MARLGMLYAITDEALAQLEAQDIDQMYDYMLEEIEEELFDTPEAFELDKAWEGIHYCLCEGDWYKEEGIAPDVIFGGELLLDEDDNVIFLKTPEKIKEIVNYIQENPIEETLKNNFDKIPEEEYTLPKDEDNLNYLLGWSEGLLEFYKNALEKQLNVIFTVDL</sequence>
<dbReference type="InterPro" id="IPR035944">
    <property type="entry name" value="YfbM-like_sf"/>
</dbReference>